<organism evidence="1 2">
    <name type="scientific">Holothuria leucospilota</name>
    <name type="common">Black long sea cucumber</name>
    <name type="synonym">Mertensiothuria leucospilota</name>
    <dbReference type="NCBI Taxonomy" id="206669"/>
    <lineage>
        <taxon>Eukaryota</taxon>
        <taxon>Metazoa</taxon>
        <taxon>Echinodermata</taxon>
        <taxon>Eleutherozoa</taxon>
        <taxon>Echinozoa</taxon>
        <taxon>Holothuroidea</taxon>
        <taxon>Aspidochirotacea</taxon>
        <taxon>Aspidochirotida</taxon>
        <taxon>Holothuriidae</taxon>
        <taxon>Holothuria</taxon>
    </lineage>
</organism>
<keyword evidence="2" id="KW-1185">Reference proteome</keyword>
<protein>
    <submittedName>
        <fullName evidence="1">Uncharacterized protein</fullName>
    </submittedName>
</protein>
<proteinExistence type="predicted"/>
<evidence type="ECO:0000313" key="1">
    <source>
        <dbReference type="EMBL" id="KAJ8039724.1"/>
    </source>
</evidence>
<comment type="caution">
    <text evidence="1">The sequence shown here is derived from an EMBL/GenBank/DDBJ whole genome shotgun (WGS) entry which is preliminary data.</text>
</comment>
<evidence type="ECO:0000313" key="2">
    <source>
        <dbReference type="Proteomes" id="UP001152320"/>
    </source>
</evidence>
<dbReference type="AlphaFoldDB" id="A0A9Q1C7Z7"/>
<dbReference type="Proteomes" id="UP001152320">
    <property type="component" value="Chromosome 6"/>
</dbReference>
<sequence length="149" mass="17578">MERMKSPKFGRDIEDYKRFKKLFTHCLANLTEIECFYQLTDSMSHARERNKIKGCINIERAWQVLDDCYGANDKVVDRLLLQDLNNLPPYEHKGKTNLQEMDRFVQTLQTFETQAEDIGLSGELNSKIMLSQIKQKLPEEHRIAYYKSV</sequence>
<dbReference type="OrthoDB" id="10061868at2759"/>
<reference evidence="1" key="1">
    <citation type="submission" date="2021-10" db="EMBL/GenBank/DDBJ databases">
        <title>Tropical sea cucumber genome reveals ecological adaptation and Cuvierian tubules defense mechanism.</title>
        <authorList>
            <person name="Chen T."/>
        </authorList>
    </citation>
    <scope>NUCLEOTIDE SEQUENCE</scope>
    <source>
        <strain evidence="1">Nanhai2018</strain>
        <tissue evidence="1">Muscle</tissue>
    </source>
</reference>
<dbReference type="Pfam" id="PF03564">
    <property type="entry name" value="DUF1759"/>
    <property type="match status" value="1"/>
</dbReference>
<dbReference type="EMBL" id="JAIZAY010000006">
    <property type="protein sequence ID" value="KAJ8039724.1"/>
    <property type="molecule type" value="Genomic_DNA"/>
</dbReference>
<gene>
    <name evidence="1" type="ORF">HOLleu_13819</name>
</gene>
<name>A0A9Q1C7Z7_HOLLE</name>
<accession>A0A9Q1C7Z7</accession>
<dbReference type="InterPro" id="IPR005312">
    <property type="entry name" value="DUF1759"/>
</dbReference>